<feature type="domain" description="CYTH" evidence="1">
    <location>
        <begin position="1"/>
        <end position="178"/>
    </location>
</feature>
<reference evidence="3" key="1">
    <citation type="journal article" date="2022" name="Microbiol. Resour. Announc.">
        <title>Draft Genome Sequence of a Methanogenic Archaeon from West Spitsbergen Permafrost.</title>
        <authorList>
            <person name="Trubitsyn V."/>
            <person name="Rivkina E."/>
            <person name="Shcherbakova V."/>
        </authorList>
    </citation>
    <scope>NUCLEOTIDE SEQUENCE [LARGE SCALE GENOMIC DNA]</scope>
    <source>
        <strain evidence="3">VT</strain>
    </source>
</reference>
<dbReference type="SMART" id="SM01118">
    <property type="entry name" value="CYTH"/>
    <property type="match status" value="1"/>
</dbReference>
<dbReference type="Gene3D" id="2.40.320.10">
    <property type="entry name" value="Hypothetical Protein Pfu-838710-001"/>
    <property type="match status" value="1"/>
</dbReference>
<proteinExistence type="predicted"/>
<dbReference type="InterPro" id="IPR008173">
    <property type="entry name" value="Adenylyl_cyclase_CyaB"/>
</dbReference>
<dbReference type="InterPro" id="IPR033469">
    <property type="entry name" value="CYTH-like_dom_sf"/>
</dbReference>
<dbReference type="EMBL" id="JAIOUQ010000007">
    <property type="protein sequence ID" value="MBZ2165709.1"/>
    <property type="molecule type" value="Genomic_DNA"/>
</dbReference>
<dbReference type="CDD" id="cd07890">
    <property type="entry name" value="CYTH-like_AC_IV-like"/>
    <property type="match status" value="1"/>
</dbReference>
<sequence>MIEVEVKASVKDFTDVKKNLIKIGAIKIKNEHQRDVYYNAPHKDFVETDEALRIREIPENGENKVILTYKGAKMDDVSKTRKEIEVEVFDAENMGLILENLDFRSAATVKKDRDIYHLDEFIITLDTVYKVGKFVEIEIEAQENEDTSIPLKKIFETYKKLGIEEGFERRSYLELMEL</sequence>
<name>A0A8T5UYB2_9EURY</name>
<gene>
    <name evidence="2" type="primary">cyaB</name>
    <name evidence="2" type="ORF">K8N75_06610</name>
</gene>
<dbReference type="Pfam" id="PF01928">
    <property type="entry name" value="CYTH"/>
    <property type="match status" value="1"/>
</dbReference>
<dbReference type="AlphaFoldDB" id="A0A8T5UYB2"/>
<evidence type="ECO:0000313" key="3">
    <source>
        <dbReference type="Proteomes" id="UP000825933"/>
    </source>
</evidence>
<dbReference type="SUPFAM" id="SSF55154">
    <property type="entry name" value="CYTH-like phosphatases"/>
    <property type="match status" value="1"/>
</dbReference>
<dbReference type="PROSITE" id="PS51707">
    <property type="entry name" value="CYTH"/>
    <property type="match status" value="1"/>
</dbReference>
<evidence type="ECO:0000313" key="2">
    <source>
        <dbReference type="EMBL" id="MBZ2165709.1"/>
    </source>
</evidence>
<organism evidence="2 3">
    <name type="scientific">Methanobacterium spitsbergense</name>
    <dbReference type="NCBI Taxonomy" id="2874285"/>
    <lineage>
        <taxon>Archaea</taxon>
        <taxon>Methanobacteriati</taxon>
        <taxon>Methanobacteriota</taxon>
        <taxon>Methanomada group</taxon>
        <taxon>Methanobacteria</taxon>
        <taxon>Methanobacteriales</taxon>
        <taxon>Methanobacteriaceae</taxon>
        <taxon>Methanobacterium</taxon>
    </lineage>
</organism>
<protein>
    <submittedName>
        <fullName evidence="2">Class IV adenylate cyclase</fullName>
    </submittedName>
</protein>
<evidence type="ECO:0000259" key="1">
    <source>
        <dbReference type="PROSITE" id="PS51707"/>
    </source>
</evidence>
<dbReference type="PANTHER" id="PTHR21028">
    <property type="entry name" value="SI:CH211-156B7.4"/>
    <property type="match status" value="1"/>
</dbReference>
<dbReference type="InterPro" id="IPR023577">
    <property type="entry name" value="CYTH_domain"/>
</dbReference>
<dbReference type="PANTHER" id="PTHR21028:SF2">
    <property type="entry name" value="CYTH DOMAIN-CONTAINING PROTEIN"/>
    <property type="match status" value="1"/>
</dbReference>
<dbReference type="Proteomes" id="UP000825933">
    <property type="component" value="Unassembled WGS sequence"/>
</dbReference>
<keyword evidence="3" id="KW-1185">Reference proteome</keyword>
<comment type="caution">
    <text evidence="2">The sequence shown here is derived from an EMBL/GenBank/DDBJ whole genome shotgun (WGS) entry which is preliminary data.</text>
</comment>
<dbReference type="NCBIfam" id="TIGR00318">
    <property type="entry name" value="cyaB"/>
    <property type="match status" value="1"/>
</dbReference>
<accession>A0A8T5UYB2</accession>